<evidence type="ECO:0000313" key="2">
    <source>
        <dbReference type="Proteomes" id="UP001454036"/>
    </source>
</evidence>
<sequence length="194" mass="21306">MELEITTLEDEATPNFSNNSGVYASIHAPPISTAISNSNFQYPGLLRALLVSDTHPVDPMMISQFYLSRNITPSYPDASLEHYTHYSSTQLPASSNLLPLQNFGFSGSILFNHQNNNETPISGFNAPPPTLWNLPDELEDISVESFLEMGLHTNAYIRPNNFLMGSSSLFPNNVGSNDFMIGPSATFSDNLTTP</sequence>
<comment type="caution">
    <text evidence="1">The sequence shown here is derived from an EMBL/GenBank/DDBJ whole genome shotgun (WGS) entry which is preliminary data.</text>
</comment>
<evidence type="ECO:0000313" key="1">
    <source>
        <dbReference type="EMBL" id="GAA0173135.1"/>
    </source>
</evidence>
<keyword evidence="2" id="KW-1185">Reference proteome</keyword>
<name>A0AAV3RDE2_LITER</name>
<dbReference type="EMBL" id="BAABME010041863">
    <property type="protein sequence ID" value="GAA0173135.1"/>
    <property type="molecule type" value="Genomic_DNA"/>
</dbReference>
<protein>
    <submittedName>
        <fullName evidence="1">Uncharacterized protein</fullName>
    </submittedName>
</protein>
<dbReference type="AlphaFoldDB" id="A0AAV3RDE2"/>
<gene>
    <name evidence="1" type="ORF">LIER_43942</name>
</gene>
<accession>A0AAV3RDE2</accession>
<dbReference type="Proteomes" id="UP001454036">
    <property type="component" value="Unassembled WGS sequence"/>
</dbReference>
<reference evidence="1 2" key="1">
    <citation type="submission" date="2024-01" db="EMBL/GenBank/DDBJ databases">
        <title>The complete chloroplast genome sequence of Lithospermum erythrorhizon: insights into the phylogenetic relationship among Boraginaceae species and the maternal lineages of purple gromwells.</title>
        <authorList>
            <person name="Okada T."/>
            <person name="Watanabe K."/>
        </authorList>
    </citation>
    <scope>NUCLEOTIDE SEQUENCE [LARGE SCALE GENOMIC DNA]</scope>
</reference>
<organism evidence="1 2">
    <name type="scientific">Lithospermum erythrorhizon</name>
    <name type="common">Purple gromwell</name>
    <name type="synonym">Lithospermum officinale var. erythrorhizon</name>
    <dbReference type="NCBI Taxonomy" id="34254"/>
    <lineage>
        <taxon>Eukaryota</taxon>
        <taxon>Viridiplantae</taxon>
        <taxon>Streptophyta</taxon>
        <taxon>Embryophyta</taxon>
        <taxon>Tracheophyta</taxon>
        <taxon>Spermatophyta</taxon>
        <taxon>Magnoliopsida</taxon>
        <taxon>eudicotyledons</taxon>
        <taxon>Gunneridae</taxon>
        <taxon>Pentapetalae</taxon>
        <taxon>asterids</taxon>
        <taxon>lamiids</taxon>
        <taxon>Boraginales</taxon>
        <taxon>Boraginaceae</taxon>
        <taxon>Boraginoideae</taxon>
        <taxon>Lithospermeae</taxon>
        <taxon>Lithospermum</taxon>
    </lineage>
</organism>
<proteinExistence type="predicted"/>